<dbReference type="EMBL" id="JANBPU010000005">
    <property type="protein sequence ID" value="KAJ1921413.1"/>
    <property type="molecule type" value="Genomic_DNA"/>
</dbReference>
<dbReference type="SMART" id="SM01252">
    <property type="entry name" value="KilA-N"/>
    <property type="match status" value="1"/>
</dbReference>
<dbReference type="InterPro" id="IPR003163">
    <property type="entry name" value="Tscrpt_reg_HTH_APSES-type"/>
</dbReference>
<dbReference type="InterPro" id="IPR002110">
    <property type="entry name" value="Ankyrin_rpt"/>
</dbReference>
<reference evidence="6" key="1">
    <citation type="submission" date="2022-07" db="EMBL/GenBank/DDBJ databases">
        <title>Phylogenomic reconstructions and comparative analyses of Kickxellomycotina fungi.</title>
        <authorList>
            <person name="Reynolds N.K."/>
            <person name="Stajich J.E."/>
            <person name="Barry K."/>
            <person name="Grigoriev I.V."/>
            <person name="Crous P."/>
            <person name="Smith M.E."/>
        </authorList>
    </citation>
    <scope>NUCLEOTIDE SEQUENCE</scope>
    <source>
        <strain evidence="6">NBRC 100468</strain>
    </source>
</reference>
<dbReference type="Proteomes" id="UP001150538">
    <property type="component" value="Unassembled WGS sequence"/>
</dbReference>
<feature type="region of interest" description="Disordered" evidence="4">
    <location>
        <begin position="105"/>
        <end position="124"/>
    </location>
</feature>
<feature type="compositionally biased region" description="Low complexity" evidence="4">
    <location>
        <begin position="172"/>
        <end position="182"/>
    </location>
</feature>
<evidence type="ECO:0000256" key="1">
    <source>
        <dbReference type="ARBA" id="ARBA00022737"/>
    </source>
</evidence>
<dbReference type="GO" id="GO:0003677">
    <property type="term" value="F:DNA binding"/>
    <property type="evidence" value="ECO:0007669"/>
    <property type="project" value="InterPro"/>
</dbReference>
<comment type="caution">
    <text evidence="6">The sequence shown here is derived from an EMBL/GenBank/DDBJ whole genome shotgun (WGS) entry which is preliminary data.</text>
</comment>
<dbReference type="SUPFAM" id="SSF54616">
    <property type="entry name" value="DNA-binding domain of Mlu1-box binding protein MBP1"/>
    <property type="match status" value="1"/>
</dbReference>
<dbReference type="GO" id="GO:0030907">
    <property type="term" value="C:MBF transcription complex"/>
    <property type="evidence" value="ECO:0007669"/>
    <property type="project" value="TreeGrafter"/>
</dbReference>
<dbReference type="OrthoDB" id="6718656at2759"/>
<dbReference type="InterPro" id="IPR036887">
    <property type="entry name" value="HTH_APSES_sf"/>
</dbReference>
<dbReference type="PROSITE" id="PS50088">
    <property type="entry name" value="ANK_REPEAT"/>
    <property type="match status" value="2"/>
</dbReference>
<keyword evidence="2 3" id="KW-0040">ANK repeat</keyword>
<dbReference type="PANTHER" id="PTHR43828:SF3">
    <property type="entry name" value="CHROMO DOMAIN-CONTAINING PROTEIN"/>
    <property type="match status" value="1"/>
</dbReference>
<feature type="compositionally biased region" description="Polar residues" evidence="4">
    <location>
        <begin position="221"/>
        <end position="231"/>
    </location>
</feature>
<dbReference type="SUPFAM" id="SSF48403">
    <property type="entry name" value="Ankyrin repeat"/>
    <property type="match status" value="1"/>
</dbReference>
<dbReference type="FunFam" id="3.10.260.10:FF:000001">
    <property type="entry name" value="APSES transcription factor (MbpA)"/>
    <property type="match status" value="1"/>
</dbReference>
<feature type="compositionally biased region" description="Polar residues" evidence="4">
    <location>
        <begin position="919"/>
        <end position="935"/>
    </location>
</feature>
<feature type="repeat" description="ANK" evidence="3">
    <location>
        <begin position="295"/>
        <end position="327"/>
    </location>
</feature>
<feature type="region of interest" description="Disordered" evidence="4">
    <location>
        <begin position="661"/>
        <end position="683"/>
    </location>
</feature>
<feature type="region of interest" description="Disordered" evidence="4">
    <location>
        <begin position="221"/>
        <end position="242"/>
    </location>
</feature>
<gene>
    <name evidence="6" type="primary">SWI6</name>
    <name evidence="6" type="ORF">H4219_000730</name>
</gene>
<feature type="compositionally biased region" description="Polar residues" evidence="4">
    <location>
        <begin position="183"/>
        <end position="192"/>
    </location>
</feature>
<dbReference type="Gene3D" id="1.25.40.20">
    <property type="entry name" value="Ankyrin repeat-containing domain"/>
    <property type="match status" value="1"/>
</dbReference>
<dbReference type="GO" id="GO:0001228">
    <property type="term" value="F:DNA-binding transcription activator activity, RNA polymerase II-specific"/>
    <property type="evidence" value="ECO:0007669"/>
    <property type="project" value="UniProtKB-ARBA"/>
</dbReference>
<dbReference type="Pfam" id="PF04383">
    <property type="entry name" value="KilA-N"/>
    <property type="match status" value="1"/>
</dbReference>
<protein>
    <submittedName>
        <fullName evidence="6">Transcriptional regulator swi6</fullName>
    </submittedName>
</protein>
<name>A0A9W8AA95_9FUNG</name>
<evidence type="ECO:0000256" key="4">
    <source>
        <dbReference type="SAM" id="MobiDB-lite"/>
    </source>
</evidence>
<evidence type="ECO:0000259" key="5">
    <source>
        <dbReference type="PROSITE" id="PS51299"/>
    </source>
</evidence>
<feature type="compositionally biased region" description="Polar residues" evidence="4">
    <location>
        <begin position="665"/>
        <end position="674"/>
    </location>
</feature>
<dbReference type="InterPro" id="IPR036770">
    <property type="entry name" value="Ankyrin_rpt-contain_sf"/>
</dbReference>
<dbReference type="PROSITE" id="PS51299">
    <property type="entry name" value="HTH_APSES"/>
    <property type="match status" value="1"/>
</dbReference>
<feature type="compositionally biased region" description="Basic and acidic residues" evidence="4">
    <location>
        <begin position="936"/>
        <end position="945"/>
    </location>
</feature>
<keyword evidence="1" id="KW-0677">Repeat</keyword>
<evidence type="ECO:0000313" key="7">
    <source>
        <dbReference type="Proteomes" id="UP001150538"/>
    </source>
</evidence>
<accession>A0A9W8AA95</accession>
<sequence>MVDTESRVYKAVYSGIPVYEMECRGVAVMRRYSDSWLNATQILKVAGIDKGRRTKILEREVLIGEHEKVQGGYGKYQGTWVPFMRGVQLCEQYGVMEYMRSILEHSPSNSKSSEDSTPTKAQMKKQLLAEQKVLRGAASQAPLKRKKSAKSEADPQATMSPRANTSKRRRTTSQSSNLQTSTHPSNIIIDNTIAPSATMSRGDFNIFESNMSNQKIYQNNSFPEQLPQSNGGAKVAMDPSRDEQLEQDRALLMSMFLHDDPFYIPDWLNDINGSPVPQTSDNERPHDIDIVIDDQGHTAVHWAAALGRIQILDLLLAGGADARRLNYAGESALIRAVKVTNNYESQTFPDLLELLHDAIPLTDMSNQTVLHHITLAAGEESREKAARYYMESLLAWIARLAGGYTLGPDEKFMNGGIESPTKSNNTSSLSEELLDTLASLEHPSNAPKTPTPKILNGTFGSQASKNKKGANTELLKGSDVGTLKLRQNGSPQDRTRSPMLSINNSDFTAFLDLQDRRGDTALNIAALNGDRVLIKLLLNVGASPYINNRVGLRPVDYGVLTMDLGDENGSIEAAGPKTPQINGTTESLFKETAELDPFVSESPLTTRTEQRSNIAALGTVTPTRTLNPLAAPPCSEPPKRTKSLNGSLVNILRNNIFEEKPGFHKNTQSSQNTLAGDEDQVGNEQENDMWNNVQKSRTRSLMKTIQTLVDDLDGEFQAELQFKQDKFSAIHKQLKMVTNELSEARETIFSLNAKVSQLTDTKDRVKLLEEALKMELDLTRTSIEKALPKESAGSIIDSISRMTENADMEATIEDVLKKTNAEINELTEPQIDLYNSDQDKDLSPEKLREKIKALDQQIKVYMRRDTLMKERLEILRQRAEVSQREKQYRKIIASCCEISEGDVDLWIDRLATAVESESCDNTLASDSVNSNTEDTSPGKENKQADNDPFNKGLNLHMMHQSTTIALDN</sequence>
<evidence type="ECO:0000256" key="2">
    <source>
        <dbReference type="ARBA" id="ARBA00023043"/>
    </source>
</evidence>
<feature type="compositionally biased region" description="Polar residues" evidence="4">
    <location>
        <begin position="485"/>
        <end position="499"/>
    </location>
</feature>
<feature type="region of interest" description="Disordered" evidence="4">
    <location>
        <begin position="624"/>
        <end position="643"/>
    </location>
</feature>
<feature type="region of interest" description="Disordered" evidence="4">
    <location>
        <begin position="918"/>
        <end position="953"/>
    </location>
</feature>
<feature type="compositionally biased region" description="Polar residues" evidence="4">
    <location>
        <begin position="106"/>
        <end position="120"/>
    </location>
</feature>
<evidence type="ECO:0000256" key="3">
    <source>
        <dbReference type="PROSITE-ProRule" id="PRU00023"/>
    </source>
</evidence>
<feature type="region of interest" description="Disordered" evidence="4">
    <location>
        <begin position="136"/>
        <end position="192"/>
    </location>
</feature>
<dbReference type="Pfam" id="PF00023">
    <property type="entry name" value="Ank"/>
    <property type="match status" value="2"/>
</dbReference>
<organism evidence="6 7">
    <name type="scientific">Mycoemilia scoparia</name>
    <dbReference type="NCBI Taxonomy" id="417184"/>
    <lineage>
        <taxon>Eukaryota</taxon>
        <taxon>Fungi</taxon>
        <taxon>Fungi incertae sedis</taxon>
        <taxon>Zoopagomycota</taxon>
        <taxon>Kickxellomycotina</taxon>
        <taxon>Kickxellomycetes</taxon>
        <taxon>Kickxellales</taxon>
        <taxon>Kickxellaceae</taxon>
        <taxon>Mycoemilia</taxon>
    </lineage>
</organism>
<proteinExistence type="predicted"/>
<dbReference type="InterPro" id="IPR051642">
    <property type="entry name" value="SWI6-like"/>
</dbReference>
<evidence type="ECO:0000313" key="6">
    <source>
        <dbReference type="EMBL" id="KAJ1921413.1"/>
    </source>
</evidence>
<dbReference type="PANTHER" id="PTHR43828">
    <property type="entry name" value="ASPARAGINASE"/>
    <property type="match status" value="1"/>
</dbReference>
<feature type="region of interest" description="Disordered" evidence="4">
    <location>
        <begin position="440"/>
        <end position="499"/>
    </location>
</feature>
<keyword evidence="7" id="KW-1185">Reference proteome</keyword>
<dbReference type="InterPro" id="IPR018004">
    <property type="entry name" value="KilA/APSES_HTH"/>
</dbReference>
<dbReference type="AlphaFoldDB" id="A0A9W8AA95"/>
<feature type="domain" description="HTH APSES-type" evidence="5">
    <location>
        <begin position="8"/>
        <end position="114"/>
    </location>
</feature>
<dbReference type="GO" id="GO:0033309">
    <property type="term" value="C:SBF transcription complex"/>
    <property type="evidence" value="ECO:0007669"/>
    <property type="project" value="TreeGrafter"/>
</dbReference>
<feature type="repeat" description="ANK" evidence="3">
    <location>
        <begin position="517"/>
        <end position="549"/>
    </location>
</feature>
<dbReference type="SMART" id="SM00248">
    <property type="entry name" value="ANK"/>
    <property type="match status" value="2"/>
</dbReference>
<dbReference type="Gene3D" id="3.10.260.10">
    <property type="entry name" value="Transcription regulator HTH, APSES-type DNA-binding domain"/>
    <property type="match status" value="1"/>
</dbReference>
<dbReference type="PROSITE" id="PS50297">
    <property type="entry name" value="ANK_REP_REGION"/>
    <property type="match status" value="2"/>
</dbReference>